<keyword evidence="4" id="KW-1185">Reference proteome</keyword>
<feature type="compositionally biased region" description="Basic residues" evidence="1">
    <location>
        <begin position="8"/>
        <end position="18"/>
    </location>
</feature>
<protein>
    <submittedName>
        <fullName evidence="3">DNA-binding MarR family transcriptional regulator</fullName>
    </submittedName>
</protein>
<dbReference type="GO" id="GO:0003700">
    <property type="term" value="F:DNA-binding transcription factor activity"/>
    <property type="evidence" value="ECO:0007669"/>
    <property type="project" value="InterPro"/>
</dbReference>
<name>A0A366H2T2_9BURK</name>
<accession>A0A366H2T2</accession>
<dbReference type="InterPro" id="IPR039422">
    <property type="entry name" value="MarR/SlyA-like"/>
</dbReference>
<dbReference type="PANTHER" id="PTHR33164">
    <property type="entry name" value="TRANSCRIPTIONAL REGULATOR, MARR FAMILY"/>
    <property type="match status" value="1"/>
</dbReference>
<dbReference type="SMART" id="SM00347">
    <property type="entry name" value="HTH_MARR"/>
    <property type="match status" value="1"/>
</dbReference>
<dbReference type="InterPro" id="IPR000835">
    <property type="entry name" value="HTH_MarR-typ"/>
</dbReference>
<dbReference type="Proteomes" id="UP000253628">
    <property type="component" value="Unassembled WGS sequence"/>
</dbReference>
<dbReference type="Gene3D" id="1.10.10.10">
    <property type="entry name" value="Winged helix-like DNA-binding domain superfamily/Winged helix DNA-binding domain"/>
    <property type="match status" value="1"/>
</dbReference>
<evidence type="ECO:0000313" key="4">
    <source>
        <dbReference type="Proteomes" id="UP000253628"/>
    </source>
</evidence>
<dbReference type="InterPro" id="IPR036388">
    <property type="entry name" value="WH-like_DNA-bd_sf"/>
</dbReference>
<dbReference type="InterPro" id="IPR036390">
    <property type="entry name" value="WH_DNA-bd_sf"/>
</dbReference>
<reference evidence="3 4" key="1">
    <citation type="submission" date="2018-06" db="EMBL/GenBank/DDBJ databases">
        <title>Genomic Encyclopedia of Type Strains, Phase IV (KMG-IV): sequencing the most valuable type-strain genomes for metagenomic binning, comparative biology and taxonomic classification.</title>
        <authorList>
            <person name="Goeker M."/>
        </authorList>
    </citation>
    <scope>NUCLEOTIDE SEQUENCE [LARGE SCALE GENOMIC DNA]</scope>
    <source>
        <strain evidence="3 4">DSM 25520</strain>
    </source>
</reference>
<comment type="caution">
    <text evidence="3">The sequence shown here is derived from an EMBL/GenBank/DDBJ whole genome shotgun (WGS) entry which is preliminary data.</text>
</comment>
<sequence>MENTPAKKSARPVRRRARTALPAGEHSDSQSWRKHNIGRLLNNAITRFESRILQQMDEAGYSGFSLSHITITRNLDIEGTRATDLARRAGITKQSVGELIAQLEAGGVVERKPDPNDKRSRIVFFTPLGIEWLNAFRTALQQAEAEMEEELGLQRLKQLRQALADYGET</sequence>
<evidence type="ECO:0000259" key="2">
    <source>
        <dbReference type="PROSITE" id="PS50995"/>
    </source>
</evidence>
<organism evidence="3 4">
    <name type="scientific">Eoetvoesiella caeni</name>
    <dbReference type="NCBI Taxonomy" id="645616"/>
    <lineage>
        <taxon>Bacteria</taxon>
        <taxon>Pseudomonadati</taxon>
        <taxon>Pseudomonadota</taxon>
        <taxon>Betaproteobacteria</taxon>
        <taxon>Burkholderiales</taxon>
        <taxon>Alcaligenaceae</taxon>
        <taxon>Eoetvoesiella</taxon>
    </lineage>
</organism>
<feature type="domain" description="HTH marR-type" evidence="2">
    <location>
        <begin position="34"/>
        <end position="168"/>
    </location>
</feature>
<evidence type="ECO:0000256" key="1">
    <source>
        <dbReference type="SAM" id="MobiDB-lite"/>
    </source>
</evidence>
<dbReference type="PROSITE" id="PS50995">
    <property type="entry name" value="HTH_MARR_2"/>
    <property type="match status" value="1"/>
</dbReference>
<evidence type="ECO:0000313" key="3">
    <source>
        <dbReference type="EMBL" id="RBP36234.1"/>
    </source>
</evidence>
<keyword evidence="3" id="KW-0238">DNA-binding</keyword>
<dbReference type="AlphaFoldDB" id="A0A366H2T2"/>
<dbReference type="GO" id="GO:0003677">
    <property type="term" value="F:DNA binding"/>
    <property type="evidence" value="ECO:0007669"/>
    <property type="project" value="UniProtKB-KW"/>
</dbReference>
<dbReference type="PANTHER" id="PTHR33164:SF57">
    <property type="entry name" value="MARR-FAMILY TRANSCRIPTIONAL REGULATOR"/>
    <property type="match status" value="1"/>
</dbReference>
<feature type="region of interest" description="Disordered" evidence="1">
    <location>
        <begin position="1"/>
        <end position="32"/>
    </location>
</feature>
<dbReference type="OrthoDB" id="117723at2"/>
<proteinExistence type="predicted"/>
<dbReference type="EMBL" id="QNRQ01000013">
    <property type="protein sequence ID" value="RBP36234.1"/>
    <property type="molecule type" value="Genomic_DNA"/>
</dbReference>
<dbReference type="GO" id="GO:0006950">
    <property type="term" value="P:response to stress"/>
    <property type="evidence" value="ECO:0007669"/>
    <property type="project" value="TreeGrafter"/>
</dbReference>
<gene>
    <name evidence="3" type="ORF">DFR37_11365</name>
</gene>
<dbReference type="Pfam" id="PF12802">
    <property type="entry name" value="MarR_2"/>
    <property type="match status" value="1"/>
</dbReference>
<dbReference type="SUPFAM" id="SSF46785">
    <property type="entry name" value="Winged helix' DNA-binding domain"/>
    <property type="match status" value="1"/>
</dbReference>
<dbReference type="RefSeq" id="WP_113934671.1">
    <property type="nucleotide sequence ID" value="NZ_JACCEU010000010.1"/>
</dbReference>